<dbReference type="EC" id="2.7.7.6" evidence="2 10"/>
<evidence type="ECO:0000256" key="4">
    <source>
        <dbReference type="ARBA" id="ARBA00022478"/>
    </source>
</evidence>
<dbReference type="InterPro" id="IPR003716">
    <property type="entry name" value="DNA-dir_RNA_pol_omega"/>
</dbReference>
<comment type="function">
    <text evidence="10">Promotes RNA polymerase assembly. Latches the N- and C-terminal regions of the beta' subunit thereby facilitating its interaction with the beta and alpha subunits.</text>
</comment>
<dbReference type="AlphaFoldDB" id="A0A845QXK3"/>
<protein>
    <recommendedName>
        <fullName evidence="3 10">DNA-directed RNA polymerase subunit omega</fullName>
        <shortName evidence="10">RNAP omega subunit</shortName>
        <ecNumber evidence="2 10">2.7.7.6</ecNumber>
    </recommendedName>
    <alternativeName>
        <fullName evidence="10">RNA polymerase omega subunit</fullName>
    </alternativeName>
    <alternativeName>
        <fullName evidence="8 10">Transcriptase subunit omega</fullName>
    </alternativeName>
</protein>
<comment type="similarity">
    <text evidence="1 10">Belongs to the RNA polymerase subunit omega family.</text>
</comment>
<dbReference type="Gene3D" id="3.90.940.10">
    <property type="match status" value="1"/>
</dbReference>
<accession>A0A845QXK3</accession>
<dbReference type="GO" id="GO:0003677">
    <property type="term" value="F:DNA binding"/>
    <property type="evidence" value="ECO:0007669"/>
    <property type="project" value="UniProtKB-UniRule"/>
</dbReference>
<evidence type="ECO:0000256" key="8">
    <source>
        <dbReference type="ARBA" id="ARBA00029924"/>
    </source>
</evidence>
<dbReference type="RefSeq" id="WP_160197368.1">
    <property type="nucleotide sequence ID" value="NZ_QXXA01000009.1"/>
</dbReference>
<evidence type="ECO:0000256" key="3">
    <source>
        <dbReference type="ARBA" id="ARBA00013725"/>
    </source>
</evidence>
<proteinExistence type="inferred from homology"/>
<dbReference type="GO" id="GO:0003899">
    <property type="term" value="F:DNA-directed RNA polymerase activity"/>
    <property type="evidence" value="ECO:0007669"/>
    <property type="project" value="UniProtKB-UniRule"/>
</dbReference>
<dbReference type="SMART" id="SM01409">
    <property type="entry name" value="RNA_pol_Rpb6"/>
    <property type="match status" value="1"/>
</dbReference>
<keyword evidence="5 10" id="KW-0808">Transferase</keyword>
<keyword evidence="4 10" id="KW-0240">DNA-directed RNA polymerase</keyword>
<comment type="subunit">
    <text evidence="10">The RNAP catalytic core consists of 2 alpha, 1 beta, 1 beta' and 1 omega subunit. When a sigma factor is associated with the core the holoenzyme is formed, which can initiate transcription.</text>
</comment>
<dbReference type="InterPro" id="IPR036161">
    <property type="entry name" value="RPB6/omega-like_sf"/>
</dbReference>
<organism evidence="11 12">
    <name type="scientific">Senegalia massiliensis</name>
    <dbReference type="NCBI Taxonomy" id="1720316"/>
    <lineage>
        <taxon>Bacteria</taxon>
        <taxon>Bacillati</taxon>
        <taxon>Bacillota</taxon>
        <taxon>Clostridia</taxon>
        <taxon>Eubacteriales</taxon>
        <taxon>Clostridiaceae</taxon>
        <taxon>Senegalia</taxon>
    </lineage>
</organism>
<comment type="catalytic activity">
    <reaction evidence="9 10">
        <text>RNA(n) + a ribonucleoside 5'-triphosphate = RNA(n+1) + diphosphate</text>
        <dbReference type="Rhea" id="RHEA:21248"/>
        <dbReference type="Rhea" id="RHEA-COMP:14527"/>
        <dbReference type="Rhea" id="RHEA-COMP:17342"/>
        <dbReference type="ChEBI" id="CHEBI:33019"/>
        <dbReference type="ChEBI" id="CHEBI:61557"/>
        <dbReference type="ChEBI" id="CHEBI:140395"/>
        <dbReference type="EC" id="2.7.7.6"/>
    </reaction>
</comment>
<name>A0A845QXK3_9CLOT</name>
<evidence type="ECO:0000256" key="6">
    <source>
        <dbReference type="ARBA" id="ARBA00022695"/>
    </source>
</evidence>
<evidence type="ECO:0000313" key="12">
    <source>
        <dbReference type="Proteomes" id="UP000467132"/>
    </source>
</evidence>
<dbReference type="Pfam" id="PF01192">
    <property type="entry name" value="RNA_pol_Rpb6"/>
    <property type="match status" value="1"/>
</dbReference>
<dbReference type="OrthoDB" id="9815459at2"/>
<keyword evidence="12" id="KW-1185">Reference proteome</keyword>
<dbReference type="HAMAP" id="MF_00366">
    <property type="entry name" value="RNApol_bact_RpoZ"/>
    <property type="match status" value="1"/>
</dbReference>
<dbReference type="InterPro" id="IPR006110">
    <property type="entry name" value="Pol_omega/Rpo6/RPB6"/>
</dbReference>
<dbReference type="NCBIfam" id="TIGR00690">
    <property type="entry name" value="rpoZ"/>
    <property type="match status" value="1"/>
</dbReference>
<sequence length="72" mass="8334">MLYPSVNDILKKVDSRYTLVLLVSKRARQLVDGNKPHIDITTNKPVSIALHEFAEDKITYTRPDDMNEFTKE</sequence>
<evidence type="ECO:0000256" key="5">
    <source>
        <dbReference type="ARBA" id="ARBA00022679"/>
    </source>
</evidence>
<gene>
    <name evidence="10" type="primary">rpoZ</name>
    <name evidence="11" type="ORF">D3Z33_08495</name>
</gene>
<comment type="caution">
    <text evidence="11">The sequence shown here is derived from an EMBL/GenBank/DDBJ whole genome shotgun (WGS) entry which is preliminary data.</text>
</comment>
<evidence type="ECO:0000256" key="10">
    <source>
        <dbReference type="HAMAP-Rule" id="MF_00366"/>
    </source>
</evidence>
<keyword evidence="6 10" id="KW-0548">Nucleotidyltransferase</keyword>
<dbReference type="EMBL" id="QXXA01000009">
    <property type="protein sequence ID" value="NBI06890.1"/>
    <property type="molecule type" value="Genomic_DNA"/>
</dbReference>
<dbReference type="PANTHER" id="PTHR34476">
    <property type="entry name" value="DNA-DIRECTED RNA POLYMERASE SUBUNIT OMEGA"/>
    <property type="match status" value="1"/>
</dbReference>
<reference evidence="11 12" key="1">
    <citation type="submission" date="2018-08" db="EMBL/GenBank/DDBJ databases">
        <title>Murine metabolic-syndrome-specific gut microbial biobank.</title>
        <authorList>
            <person name="Liu C."/>
        </authorList>
    </citation>
    <scope>NUCLEOTIDE SEQUENCE [LARGE SCALE GENOMIC DNA]</scope>
    <source>
        <strain evidence="11 12">583</strain>
    </source>
</reference>
<evidence type="ECO:0000256" key="7">
    <source>
        <dbReference type="ARBA" id="ARBA00023163"/>
    </source>
</evidence>
<dbReference type="GO" id="GO:0006351">
    <property type="term" value="P:DNA-templated transcription"/>
    <property type="evidence" value="ECO:0007669"/>
    <property type="project" value="UniProtKB-UniRule"/>
</dbReference>
<dbReference type="SUPFAM" id="SSF63562">
    <property type="entry name" value="RPB6/omega subunit-like"/>
    <property type="match status" value="1"/>
</dbReference>
<dbReference type="GO" id="GO:0000428">
    <property type="term" value="C:DNA-directed RNA polymerase complex"/>
    <property type="evidence" value="ECO:0007669"/>
    <property type="project" value="UniProtKB-KW"/>
</dbReference>
<dbReference type="PANTHER" id="PTHR34476:SF1">
    <property type="entry name" value="DNA-DIRECTED RNA POLYMERASE SUBUNIT OMEGA"/>
    <property type="match status" value="1"/>
</dbReference>
<evidence type="ECO:0000256" key="1">
    <source>
        <dbReference type="ARBA" id="ARBA00006711"/>
    </source>
</evidence>
<dbReference type="Proteomes" id="UP000467132">
    <property type="component" value="Unassembled WGS sequence"/>
</dbReference>
<keyword evidence="7 10" id="KW-0804">Transcription</keyword>
<evidence type="ECO:0000313" key="11">
    <source>
        <dbReference type="EMBL" id="NBI06890.1"/>
    </source>
</evidence>
<evidence type="ECO:0000256" key="2">
    <source>
        <dbReference type="ARBA" id="ARBA00012418"/>
    </source>
</evidence>
<evidence type="ECO:0000256" key="9">
    <source>
        <dbReference type="ARBA" id="ARBA00048552"/>
    </source>
</evidence>